<evidence type="ECO:0000259" key="9">
    <source>
        <dbReference type="SMART" id="SM00965"/>
    </source>
</evidence>
<dbReference type="InterPro" id="IPR019734">
    <property type="entry name" value="TPR_rpt"/>
</dbReference>
<dbReference type="Pfam" id="PF00963">
    <property type="entry name" value="Cohesin"/>
    <property type="match status" value="1"/>
</dbReference>
<dbReference type="SMART" id="SM00028">
    <property type="entry name" value="TPR"/>
    <property type="match status" value="2"/>
</dbReference>
<protein>
    <submittedName>
        <fullName evidence="10">Cohesin domain-containing protein</fullName>
    </submittedName>
</protein>
<dbReference type="Gene3D" id="3.55.50.30">
    <property type="match status" value="1"/>
</dbReference>
<name>A0ABY6AT08_9BURK</name>
<dbReference type="PROSITE" id="PS50005">
    <property type="entry name" value="TPR"/>
    <property type="match status" value="2"/>
</dbReference>
<proteinExistence type="inferred from homology"/>
<feature type="domain" description="Secretin/TonB short N-terminal" evidence="9">
    <location>
        <begin position="223"/>
        <end position="274"/>
    </location>
</feature>
<evidence type="ECO:0000256" key="2">
    <source>
        <dbReference type="ARBA" id="ARBA00022448"/>
    </source>
</evidence>
<keyword evidence="6" id="KW-0802">TPR repeat</keyword>
<dbReference type="InterPro" id="IPR050810">
    <property type="entry name" value="Bact_Secretion_Sys_Channel"/>
</dbReference>
<dbReference type="Pfam" id="PF00263">
    <property type="entry name" value="Secretin"/>
    <property type="match status" value="1"/>
</dbReference>
<comment type="subcellular location">
    <subcellularLocation>
        <location evidence="8">Cell outer membrane</location>
    </subcellularLocation>
    <subcellularLocation>
        <location evidence="1">Membrane</location>
    </subcellularLocation>
</comment>
<dbReference type="InterPro" id="IPR002102">
    <property type="entry name" value="Cohesin_dom"/>
</dbReference>
<gene>
    <name evidence="10" type="ORF">N4261_13335</name>
</gene>
<evidence type="ECO:0000256" key="1">
    <source>
        <dbReference type="ARBA" id="ARBA00004370"/>
    </source>
</evidence>
<dbReference type="SUPFAM" id="SSF48452">
    <property type="entry name" value="TPR-like"/>
    <property type="match status" value="1"/>
</dbReference>
<dbReference type="SMART" id="SM00965">
    <property type="entry name" value="STN"/>
    <property type="match status" value="1"/>
</dbReference>
<dbReference type="Gene3D" id="2.60.40.680">
    <property type="match status" value="1"/>
</dbReference>
<dbReference type="InterPro" id="IPR004846">
    <property type="entry name" value="T2SS/T3SS_dom"/>
</dbReference>
<evidence type="ECO:0000256" key="3">
    <source>
        <dbReference type="ARBA" id="ARBA00022729"/>
    </source>
</evidence>
<dbReference type="InterPro" id="IPR011662">
    <property type="entry name" value="Secretin/TonB_short_N"/>
</dbReference>
<evidence type="ECO:0000313" key="10">
    <source>
        <dbReference type="EMBL" id="UXH76058.1"/>
    </source>
</evidence>
<keyword evidence="4" id="KW-0472">Membrane</keyword>
<keyword evidence="11" id="KW-1185">Reference proteome</keyword>
<sequence length="814" mass="87173">MKSTSASHLLRACRRWTAARGLSAAGALLTAALLAGCAAQTAFREAQDLQATGRTEAALQKYEQAWRLEPSSGAYRLGYLRTRDQLLDQWVAQGDAARQQSRHDEAERAYRQALTLLPTHERALQGLRQVEQQRRWDTWFKEAETAYSRKDLDTAQLRLRTLLLENQQHAGARRLMQKIESETARPTPAESGLSAAFRKPISIEFKDASLRNVFDVISRTSGLNFLFDKDVKTDQKTSIYLKNSTIEAAINLTLLTQQLDQRVLDANTILIYPNTQAKQKDYQSLTVKSYYLTNADAKSVANSLKAILKSRDVVVEEKLNLLIIRDTPEAIRMADKLVMLHDVQDSEVMLEVEILEVKRTRLLDLGVRWPDQLSLSPLPAATGGTVTLADLRDLQSSRIGATVGALTIAANKSDTDANILANPRIRTRNREKAKILIGERVPNITTTSTSTGFVSESVTYVDVGLKLDVEPTIYPDGEVAIKVALEVSNIINQVQTKNGALAYQIGTRTAQTVLRLKDGENQVLAGLINDEDRRTANKVPALGDVPIAGRLFGRQADDTSKTEIVLSITPRVVRNTVRPEAGVLEFDSGTESSLGVRGSGGGAATVAVTSSSNRTDTNNRTPAAANAGTGAGNNLNNVNGVNGVGTGVGSNLSNNSGLSTGGVAGNVGTGGVTAPATAVLTWQGPTQLKVGDNFTAQLIMSADQPLISAPLSIGFDPRAIQVVSVAEGDFLRQGGAQTSFNSRIDPAGQVIIAASRATETGASSPGAVVTLNLKVIGAPSAETRLQLLAINPTATGGRSVTAPLPTPLVVVLQP</sequence>
<reference evidence="10" key="1">
    <citation type="submission" date="2022-10" db="EMBL/GenBank/DDBJ databases">
        <title>Characterization and whole genome sequencing of a new Roseateles species, isolated from fresh water.</title>
        <authorList>
            <person name="Guliayeva D.Y."/>
            <person name="Akhremchuk A.E."/>
            <person name="Sikolenko M.A."/>
            <person name="Valentovich L.N."/>
            <person name="Sidarenka A.V."/>
        </authorList>
    </citation>
    <scope>NUCLEOTIDE SEQUENCE</scope>
    <source>
        <strain evidence="10">BIM B-1768</strain>
    </source>
</reference>
<evidence type="ECO:0000256" key="5">
    <source>
        <dbReference type="ARBA" id="ARBA00023237"/>
    </source>
</evidence>
<dbReference type="InterPro" id="IPR001775">
    <property type="entry name" value="GspD/PilQ"/>
</dbReference>
<evidence type="ECO:0000256" key="4">
    <source>
        <dbReference type="ARBA" id="ARBA00023136"/>
    </source>
</evidence>
<feature type="repeat" description="TPR" evidence="6">
    <location>
        <begin position="87"/>
        <end position="120"/>
    </location>
</feature>
<dbReference type="PANTHER" id="PTHR30332:SF17">
    <property type="entry name" value="TYPE IV PILIATION SYSTEM PROTEIN DR_0774-RELATED"/>
    <property type="match status" value="1"/>
</dbReference>
<dbReference type="EMBL" id="CP104562">
    <property type="protein sequence ID" value="UXH76058.1"/>
    <property type="molecule type" value="Genomic_DNA"/>
</dbReference>
<dbReference type="RefSeq" id="WP_261755788.1">
    <property type="nucleotide sequence ID" value="NZ_CP104562.2"/>
</dbReference>
<evidence type="ECO:0000256" key="6">
    <source>
        <dbReference type="PROSITE-ProRule" id="PRU00339"/>
    </source>
</evidence>
<dbReference type="Proteomes" id="UP001064933">
    <property type="component" value="Chromosome"/>
</dbReference>
<dbReference type="InterPro" id="IPR038591">
    <property type="entry name" value="NolW-like_sf"/>
</dbReference>
<dbReference type="InterPro" id="IPR005644">
    <property type="entry name" value="NolW-like"/>
</dbReference>
<accession>A0ABY6AT08</accession>
<keyword evidence="2 8" id="KW-0813">Transport</keyword>
<dbReference type="Pfam" id="PF03958">
    <property type="entry name" value="Secretin_N"/>
    <property type="match status" value="1"/>
</dbReference>
<evidence type="ECO:0000313" key="11">
    <source>
        <dbReference type="Proteomes" id="UP001064933"/>
    </source>
</evidence>
<organism evidence="10 11">
    <name type="scientific">Roseateles amylovorans</name>
    <dbReference type="NCBI Taxonomy" id="2978473"/>
    <lineage>
        <taxon>Bacteria</taxon>
        <taxon>Pseudomonadati</taxon>
        <taxon>Pseudomonadota</taxon>
        <taxon>Betaproteobacteria</taxon>
        <taxon>Burkholderiales</taxon>
        <taxon>Sphaerotilaceae</taxon>
        <taxon>Roseateles</taxon>
    </lineage>
</organism>
<dbReference type="SUPFAM" id="SSF49384">
    <property type="entry name" value="Carbohydrate-binding domain"/>
    <property type="match status" value="1"/>
</dbReference>
<dbReference type="Gene3D" id="1.25.40.10">
    <property type="entry name" value="Tetratricopeptide repeat domain"/>
    <property type="match status" value="1"/>
</dbReference>
<dbReference type="Gene3D" id="3.30.1370.120">
    <property type="match status" value="1"/>
</dbReference>
<feature type="repeat" description="TPR" evidence="6">
    <location>
        <begin position="39"/>
        <end position="72"/>
    </location>
</feature>
<dbReference type="PANTHER" id="PTHR30332">
    <property type="entry name" value="PROBABLE GENERAL SECRETION PATHWAY PROTEIN D"/>
    <property type="match status" value="1"/>
</dbReference>
<evidence type="ECO:0000256" key="7">
    <source>
        <dbReference type="RuleBase" id="RU004003"/>
    </source>
</evidence>
<dbReference type="InterPro" id="IPR008965">
    <property type="entry name" value="CBM2/CBM3_carb-bd_dom_sf"/>
</dbReference>
<dbReference type="InterPro" id="IPR011990">
    <property type="entry name" value="TPR-like_helical_dom_sf"/>
</dbReference>
<evidence type="ECO:0000256" key="8">
    <source>
        <dbReference type="RuleBase" id="RU004004"/>
    </source>
</evidence>
<keyword evidence="5" id="KW-0998">Cell outer membrane</keyword>
<dbReference type="PRINTS" id="PR00811">
    <property type="entry name" value="BCTERIALGSPD"/>
</dbReference>
<keyword evidence="3" id="KW-0732">Signal</keyword>
<dbReference type="CDD" id="cd08547">
    <property type="entry name" value="Type_II_cohesin"/>
    <property type="match status" value="1"/>
</dbReference>
<comment type="similarity">
    <text evidence="7">Belongs to the bacterial secretin family.</text>
</comment>